<dbReference type="GO" id="GO:0045944">
    <property type="term" value="P:positive regulation of transcription by RNA polymerase II"/>
    <property type="evidence" value="ECO:0007669"/>
    <property type="project" value="InterPro"/>
</dbReference>
<feature type="domain" description="MADS-box" evidence="7">
    <location>
        <begin position="1"/>
        <end position="61"/>
    </location>
</feature>
<dbReference type="FunFam" id="3.40.1810.10:FF:000006">
    <property type="entry name" value="Agamous-like MADS-box protein AGL62"/>
    <property type="match status" value="1"/>
</dbReference>
<evidence type="ECO:0000256" key="4">
    <source>
        <dbReference type="ARBA" id="ARBA00023163"/>
    </source>
</evidence>
<sequence>MGRKKIEMKMVKDDNSRQVTFSKRRTGLFKKANELAILCAAQIAIIVFSPGGKPFSFGNTSVESVAERFLNQDKNKNSKVSTFGRKEVRLEKLSNKLSELQKQLLFEKKKEDLLKKTIKANGIADIKAFNDMSIGELLQMKKALELLHKIVRTHIVEMEASSSLILLSKKSVC</sequence>
<dbReference type="GO" id="GO:0046983">
    <property type="term" value="F:protein dimerization activity"/>
    <property type="evidence" value="ECO:0007669"/>
    <property type="project" value="InterPro"/>
</dbReference>
<dbReference type="KEGG" id="jcu:105634256"/>
<dbReference type="GO" id="GO:0000978">
    <property type="term" value="F:RNA polymerase II cis-regulatory region sequence-specific DNA binding"/>
    <property type="evidence" value="ECO:0007669"/>
    <property type="project" value="TreeGrafter"/>
</dbReference>
<keyword evidence="4" id="KW-0804">Transcription</keyword>
<gene>
    <name evidence="8" type="ORF">JCGZ_04590</name>
</gene>
<dbReference type="PRINTS" id="PR00404">
    <property type="entry name" value="MADSDOMAIN"/>
</dbReference>
<dbReference type="EMBL" id="KK914370">
    <property type="protein sequence ID" value="KDP37947.1"/>
    <property type="molecule type" value="Genomic_DNA"/>
</dbReference>
<evidence type="ECO:0000313" key="9">
    <source>
        <dbReference type="Proteomes" id="UP000027138"/>
    </source>
</evidence>
<keyword evidence="3" id="KW-0238">DNA-binding</keyword>
<dbReference type="InterPro" id="IPR033896">
    <property type="entry name" value="MEF2-like_N"/>
</dbReference>
<protein>
    <recommendedName>
        <fullName evidence="7">MADS-box domain-containing protein</fullName>
    </recommendedName>
</protein>
<proteinExistence type="predicted"/>
<keyword evidence="2" id="KW-0805">Transcription regulation</keyword>
<dbReference type="Gene3D" id="3.40.1810.10">
    <property type="entry name" value="Transcription factor, MADS-box"/>
    <property type="match status" value="1"/>
</dbReference>
<dbReference type="PROSITE" id="PS50066">
    <property type="entry name" value="MADS_BOX_2"/>
    <property type="match status" value="1"/>
</dbReference>
<name>A0A067KP82_JATCU</name>
<organism evidence="8 9">
    <name type="scientific">Jatropha curcas</name>
    <name type="common">Barbados nut</name>
    <dbReference type="NCBI Taxonomy" id="180498"/>
    <lineage>
        <taxon>Eukaryota</taxon>
        <taxon>Viridiplantae</taxon>
        <taxon>Streptophyta</taxon>
        <taxon>Embryophyta</taxon>
        <taxon>Tracheophyta</taxon>
        <taxon>Spermatophyta</taxon>
        <taxon>Magnoliopsida</taxon>
        <taxon>eudicotyledons</taxon>
        <taxon>Gunneridae</taxon>
        <taxon>Pentapetalae</taxon>
        <taxon>rosids</taxon>
        <taxon>fabids</taxon>
        <taxon>Malpighiales</taxon>
        <taxon>Euphorbiaceae</taxon>
        <taxon>Crotonoideae</taxon>
        <taxon>Jatropheae</taxon>
        <taxon>Jatropha</taxon>
    </lineage>
</organism>
<comment type="subcellular location">
    <subcellularLocation>
        <location evidence="1">Nucleus</location>
    </subcellularLocation>
</comment>
<dbReference type="InterPro" id="IPR002100">
    <property type="entry name" value="TF_MADSbox"/>
</dbReference>
<dbReference type="CDD" id="cd00265">
    <property type="entry name" value="MADS_MEF2_like"/>
    <property type="match status" value="1"/>
</dbReference>
<feature type="coiled-coil region" evidence="6">
    <location>
        <begin position="83"/>
        <end position="110"/>
    </location>
</feature>
<evidence type="ECO:0000256" key="2">
    <source>
        <dbReference type="ARBA" id="ARBA00023015"/>
    </source>
</evidence>
<evidence type="ECO:0000256" key="5">
    <source>
        <dbReference type="ARBA" id="ARBA00023242"/>
    </source>
</evidence>
<dbReference type="InterPro" id="IPR036879">
    <property type="entry name" value="TF_MADSbox_sf"/>
</dbReference>
<dbReference type="AlphaFoldDB" id="A0A067KP82"/>
<evidence type="ECO:0000256" key="1">
    <source>
        <dbReference type="ARBA" id="ARBA00004123"/>
    </source>
</evidence>
<dbReference type="PANTHER" id="PTHR11945:SF229">
    <property type="entry name" value="AGAMOUS-LIKE 55-RELATED"/>
    <property type="match status" value="1"/>
</dbReference>
<dbReference type="GO" id="GO:0005634">
    <property type="term" value="C:nucleus"/>
    <property type="evidence" value="ECO:0007669"/>
    <property type="project" value="UniProtKB-SubCell"/>
</dbReference>
<dbReference type="PANTHER" id="PTHR11945">
    <property type="entry name" value="MADS BOX PROTEIN"/>
    <property type="match status" value="1"/>
</dbReference>
<dbReference type="SMR" id="A0A067KP82"/>
<evidence type="ECO:0000313" key="8">
    <source>
        <dbReference type="EMBL" id="KDP37947.1"/>
    </source>
</evidence>
<dbReference type="SMART" id="SM00432">
    <property type="entry name" value="MADS"/>
    <property type="match status" value="1"/>
</dbReference>
<dbReference type="Proteomes" id="UP000027138">
    <property type="component" value="Unassembled WGS sequence"/>
</dbReference>
<keyword evidence="9" id="KW-1185">Reference proteome</keyword>
<accession>A0A067KP82</accession>
<reference evidence="8 9" key="1">
    <citation type="journal article" date="2014" name="PLoS ONE">
        <title>Global Analysis of Gene Expression Profiles in Physic Nut (Jatropha curcas L.) Seedlings Exposed to Salt Stress.</title>
        <authorList>
            <person name="Zhang L."/>
            <person name="Zhang C."/>
            <person name="Wu P."/>
            <person name="Chen Y."/>
            <person name="Li M."/>
            <person name="Jiang H."/>
            <person name="Wu G."/>
        </authorList>
    </citation>
    <scope>NUCLEOTIDE SEQUENCE [LARGE SCALE GENOMIC DNA]</scope>
    <source>
        <strain evidence="9">cv. GZQX0401</strain>
        <tissue evidence="8">Young leaves</tissue>
    </source>
</reference>
<dbReference type="GO" id="GO:0000981">
    <property type="term" value="F:DNA-binding transcription factor activity, RNA polymerase II-specific"/>
    <property type="evidence" value="ECO:0007669"/>
    <property type="project" value="TreeGrafter"/>
</dbReference>
<evidence type="ECO:0000256" key="6">
    <source>
        <dbReference type="SAM" id="Coils"/>
    </source>
</evidence>
<evidence type="ECO:0000256" key="3">
    <source>
        <dbReference type="ARBA" id="ARBA00023125"/>
    </source>
</evidence>
<dbReference type="Pfam" id="PF00319">
    <property type="entry name" value="SRF-TF"/>
    <property type="match status" value="1"/>
</dbReference>
<keyword evidence="5" id="KW-0539">Nucleus</keyword>
<keyword evidence="6" id="KW-0175">Coiled coil</keyword>
<dbReference type="SUPFAM" id="SSF55455">
    <property type="entry name" value="SRF-like"/>
    <property type="match status" value="1"/>
</dbReference>
<dbReference type="OrthoDB" id="1898716at2759"/>
<evidence type="ECO:0000259" key="7">
    <source>
        <dbReference type="PROSITE" id="PS50066"/>
    </source>
</evidence>